<sequence length="48" mass="5650">MLVIRDLLTQLGNPCMLNYSQRQIHKQVRPRKMTDNRLEKSHSLPSTT</sequence>
<evidence type="ECO:0000256" key="1">
    <source>
        <dbReference type="SAM" id="MobiDB-lite"/>
    </source>
</evidence>
<gene>
    <name evidence="2" type="ORF">XIS1_1150023</name>
</gene>
<organism evidence="2 3">
    <name type="scientific">Xenorhabdus innexi</name>
    <dbReference type="NCBI Taxonomy" id="290109"/>
    <lineage>
        <taxon>Bacteria</taxon>
        <taxon>Pseudomonadati</taxon>
        <taxon>Pseudomonadota</taxon>
        <taxon>Gammaproteobacteria</taxon>
        <taxon>Enterobacterales</taxon>
        <taxon>Morganellaceae</taxon>
        <taxon>Xenorhabdus</taxon>
    </lineage>
</organism>
<reference evidence="3" key="1">
    <citation type="submission" date="2016-12" db="EMBL/GenBank/DDBJ databases">
        <authorList>
            <person name="Gaudriault S."/>
        </authorList>
    </citation>
    <scope>NUCLEOTIDE SEQUENCE [LARGE SCALE GENOMIC DNA]</scope>
    <source>
        <strain evidence="3">HGB1681 (deposited as PTA-6826 in the American Type Culture Collection)</strain>
    </source>
</reference>
<feature type="region of interest" description="Disordered" evidence="1">
    <location>
        <begin position="23"/>
        <end position="48"/>
    </location>
</feature>
<evidence type="ECO:0000313" key="3">
    <source>
        <dbReference type="Proteomes" id="UP000196435"/>
    </source>
</evidence>
<dbReference type="AlphaFoldDB" id="A0A1N6MRE5"/>
<feature type="compositionally biased region" description="Basic and acidic residues" evidence="1">
    <location>
        <begin position="32"/>
        <end position="42"/>
    </location>
</feature>
<accession>A0A1N6MRE5</accession>
<name>A0A1N6MRE5_9GAMM</name>
<protein>
    <submittedName>
        <fullName evidence="2">Uncharacterized protein</fullName>
    </submittedName>
</protein>
<dbReference type="Proteomes" id="UP000196435">
    <property type="component" value="Unassembled WGS sequence"/>
</dbReference>
<dbReference type="EMBL" id="FTLG01000019">
    <property type="protein sequence ID" value="SIP71406.1"/>
    <property type="molecule type" value="Genomic_DNA"/>
</dbReference>
<evidence type="ECO:0000313" key="2">
    <source>
        <dbReference type="EMBL" id="SIP71406.1"/>
    </source>
</evidence>
<proteinExistence type="predicted"/>